<dbReference type="Pfam" id="PF14907">
    <property type="entry name" value="NTP_transf_5"/>
    <property type="match status" value="1"/>
</dbReference>
<sequence>MDKNFKLELTNFPKELILLLEIMKLEENDRLEALKIGYFEDVNWDMFLQLVKHHRIYPTIYLKLRKLTLDWIPTYVKEELSILYKNNTIKMLYLSGEMEQISKLLADSKIELLFLKGPILATALYGDLSHRTCSDLDILIPISKLEEAEKLLLEDGYIKDDYIVSVLNDWKWRHHHITFYHPKKKIKLEIHWRLNPGPSKEPKFADLWKRKRLSSLTNRYPIYYLGNEDLFVFLVTHGARHGWSRLRWLIDIVELSKQDLNSTEIIRLLRKYQTPHLGGQVLILNSELFNVNLNEKMLELVGGTRSEKLAQEALFYIRQMINLHTYPLPQEVDEYHKKHLFSLMSNRQKFFYILSFLYPFAIDTETLPLPKILHFLYFPLRPILLLWRKTRKGVIARRV</sequence>
<name>A0ABV4Z0L6_9BACI</name>
<reference evidence="1 2" key="1">
    <citation type="submission" date="2024-05" db="EMBL/GenBank/DDBJ databases">
        <authorList>
            <person name="Venkateswaran K."/>
        </authorList>
    </citation>
    <scope>NUCLEOTIDE SEQUENCE [LARGE SCALE GENOMIC DNA]</scope>
    <source>
        <strain evidence="1 2">179-C4-2-HS</strain>
    </source>
</reference>
<comment type="caution">
    <text evidence="1">The sequence shown here is derived from an EMBL/GenBank/DDBJ whole genome shotgun (WGS) entry which is preliminary data.</text>
</comment>
<keyword evidence="2" id="KW-1185">Reference proteome</keyword>
<protein>
    <submittedName>
        <fullName evidence="1">Nucleotidyltransferase family protein</fullName>
    </submittedName>
</protein>
<dbReference type="RefSeq" id="WP_306075928.1">
    <property type="nucleotide sequence ID" value="NZ_JAROBZ020000003.1"/>
</dbReference>
<dbReference type="EMBL" id="JAROBZ020000003">
    <property type="protein sequence ID" value="MFB3170646.1"/>
    <property type="molecule type" value="Genomic_DNA"/>
</dbReference>
<organism evidence="1 2">
    <name type="scientific">Neobacillus driksii</name>
    <dbReference type="NCBI Taxonomy" id="3035913"/>
    <lineage>
        <taxon>Bacteria</taxon>
        <taxon>Bacillati</taxon>
        <taxon>Bacillota</taxon>
        <taxon>Bacilli</taxon>
        <taxon>Bacillales</taxon>
        <taxon>Bacillaceae</taxon>
        <taxon>Neobacillus</taxon>
    </lineage>
</organism>
<dbReference type="Proteomes" id="UP001241748">
    <property type="component" value="Unassembled WGS sequence"/>
</dbReference>
<gene>
    <name evidence="1" type="ORF">P5G62_026375</name>
</gene>
<dbReference type="InterPro" id="IPR039498">
    <property type="entry name" value="NTP_transf_5"/>
</dbReference>
<accession>A0ABV4Z0L6</accession>
<proteinExistence type="predicted"/>
<evidence type="ECO:0000313" key="2">
    <source>
        <dbReference type="Proteomes" id="UP001241748"/>
    </source>
</evidence>
<evidence type="ECO:0000313" key="1">
    <source>
        <dbReference type="EMBL" id="MFB3170646.1"/>
    </source>
</evidence>